<protein>
    <recommendedName>
        <fullName evidence="2">DUF4350 domain-containing protein</fullName>
    </recommendedName>
</protein>
<dbReference type="AlphaFoldDB" id="A0A7W9F7G0"/>
<accession>A0A7W9F7G0</accession>
<feature type="domain" description="DUF4350" evidence="2">
    <location>
        <begin position="63"/>
        <end position="279"/>
    </location>
</feature>
<name>A0A7W9F7G0_9CAUL</name>
<evidence type="ECO:0000313" key="4">
    <source>
        <dbReference type="Proteomes" id="UP000527324"/>
    </source>
</evidence>
<dbReference type="GeneID" id="88839791"/>
<dbReference type="RefSeq" id="WP_183215145.1">
    <property type="nucleotide sequence ID" value="NZ_CAJGVD010000001.1"/>
</dbReference>
<evidence type="ECO:0000256" key="1">
    <source>
        <dbReference type="SAM" id="SignalP"/>
    </source>
</evidence>
<dbReference type="Gene3D" id="3.40.50.880">
    <property type="match status" value="1"/>
</dbReference>
<dbReference type="Pfam" id="PF14258">
    <property type="entry name" value="DUF4350"/>
    <property type="match status" value="1"/>
</dbReference>
<comment type="caution">
    <text evidence="3">The sequence shown here is derived from an EMBL/GenBank/DDBJ whole genome shotgun (WGS) entry which is preliminary data.</text>
</comment>
<organism evidence="3 4">
    <name type="scientific">Brevundimonas aurantiaca</name>
    <dbReference type="NCBI Taxonomy" id="74316"/>
    <lineage>
        <taxon>Bacteria</taxon>
        <taxon>Pseudomonadati</taxon>
        <taxon>Pseudomonadota</taxon>
        <taxon>Alphaproteobacteria</taxon>
        <taxon>Caulobacterales</taxon>
        <taxon>Caulobacteraceae</taxon>
        <taxon>Brevundimonas</taxon>
    </lineage>
</organism>
<keyword evidence="1" id="KW-0732">Signal</keyword>
<feature type="signal peptide" evidence="1">
    <location>
        <begin position="1"/>
        <end position="21"/>
    </location>
</feature>
<evidence type="ECO:0000259" key="2">
    <source>
        <dbReference type="Pfam" id="PF14258"/>
    </source>
</evidence>
<proteinExistence type="predicted"/>
<dbReference type="InterPro" id="IPR025646">
    <property type="entry name" value="DUF4350"/>
</dbReference>
<dbReference type="InterPro" id="IPR029062">
    <property type="entry name" value="Class_I_gatase-like"/>
</dbReference>
<keyword evidence="4" id="KW-1185">Reference proteome</keyword>
<sequence length="321" mass="33898">MSLRLTLFAGMALCLSAGASAAQEQSGDLDWRPQGVVPAYAEAGPLIRIDQGHGSLQTIEGRYAGFAALLRADGYRVEAGRGRLDEAGALRDVAVLVVVNPAAPEDGSRISAFDPGEIEAAANWVSQGGSLLLVADHAPHGSAAEALAERFGVKMGKGYAFQRIGDDLTANLTFPSQALGDHPIIAGRNEAERVRVVKTFTGQSLEGPAGSTILMAMSADALEATDREALQAVREGLARGERAETLFSGHTRPALPAQGLAFSFGRGRVVVLGEAAMLTAQIIRFPDQPDRAPVRFGLNTEGHDDQQFALNLAHWLSRLIP</sequence>
<evidence type="ECO:0000313" key="3">
    <source>
        <dbReference type="EMBL" id="MBB5739032.1"/>
    </source>
</evidence>
<gene>
    <name evidence="3" type="ORF">GGQ93_000723</name>
</gene>
<dbReference type="Proteomes" id="UP000527324">
    <property type="component" value="Unassembled WGS sequence"/>
</dbReference>
<feature type="chain" id="PRO_5031012700" description="DUF4350 domain-containing protein" evidence="1">
    <location>
        <begin position="22"/>
        <end position="321"/>
    </location>
</feature>
<dbReference type="EMBL" id="JACHOQ010000001">
    <property type="protein sequence ID" value="MBB5739032.1"/>
    <property type="molecule type" value="Genomic_DNA"/>
</dbReference>
<dbReference type="SUPFAM" id="SSF52317">
    <property type="entry name" value="Class I glutamine amidotransferase-like"/>
    <property type="match status" value="1"/>
</dbReference>
<reference evidence="3 4" key="1">
    <citation type="submission" date="2020-08" db="EMBL/GenBank/DDBJ databases">
        <title>Genomic Encyclopedia of Type Strains, Phase IV (KMG-IV): sequencing the most valuable type-strain genomes for metagenomic binning, comparative biology and taxonomic classification.</title>
        <authorList>
            <person name="Goeker M."/>
        </authorList>
    </citation>
    <scope>NUCLEOTIDE SEQUENCE [LARGE SCALE GENOMIC DNA]</scope>
    <source>
        <strain evidence="3 4">DSM 4731</strain>
    </source>
</reference>